<keyword evidence="18" id="KW-1185">Reference proteome</keyword>
<keyword evidence="4" id="KW-1003">Cell membrane</keyword>
<dbReference type="Pfam" id="PF00512">
    <property type="entry name" value="HisKA"/>
    <property type="match status" value="1"/>
</dbReference>
<accession>A0A2K4ZHK5</accession>
<dbReference type="CDD" id="cd00075">
    <property type="entry name" value="HATPase"/>
    <property type="match status" value="1"/>
</dbReference>
<feature type="domain" description="Histidine kinase" evidence="15">
    <location>
        <begin position="184"/>
        <end position="391"/>
    </location>
</feature>
<keyword evidence="9 17" id="KW-0418">Kinase</keyword>
<evidence type="ECO:0000256" key="1">
    <source>
        <dbReference type="ARBA" id="ARBA00000085"/>
    </source>
</evidence>
<dbReference type="PANTHER" id="PTHR45528:SF1">
    <property type="entry name" value="SENSOR HISTIDINE KINASE CPXA"/>
    <property type="match status" value="1"/>
</dbReference>
<keyword evidence="8" id="KW-0547">Nucleotide-binding</keyword>
<dbReference type="InterPro" id="IPR005467">
    <property type="entry name" value="His_kinase_dom"/>
</dbReference>
<dbReference type="SUPFAM" id="SSF47384">
    <property type="entry name" value="Homodimeric domain of signal transducing histidine kinase"/>
    <property type="match status" value="1"/>
</dbReference>
<dbReference type="RefSeq" id="WP_103240043.1">
    <property type="nucleotide sequence ID" value="NZ_JANJZD010000012.1"/>
</dbReference>
<name>A0A2K4ZHK5_9FIRM</name>
<dbReference type="InterPro" id="IPR036097">
    <property type="entry name" value="HisK_dim/P_sf"/>
</dbReference>
<gene>
    <name evidence="17" type="primary">baeS_3</name>
    <name evidence="17" type="ORF">AMURIS_02680</name>
</gene>
<evidence type="ECO:0000259" key="16">
    <source>
        <dbReference type="PROSITE" id="PS50885"/>
    </source>
</evidence>
<dbReference type="GO" id="GO:0005524">
    <property type="term" value="F:ATP binding"/>
    <property type="evidence" value="ECO:0007669"/>
    <property type="project" value="UniProtKB-KW"/>
</dbReference>
<dbReference type="InterPro" id="IPR003594">
    <property type="entry name" value="HATPase_dom"/>
</dbReference>
<dbReference type="EC" id="2.7.13.3" evidence="3"/>
<organism evidence="17 18">
    <name type="scientific">Acetatifactor muris</name>
    <dbReference type="NCBI Taxonomy" id="879566"/>
    <lineage>
        <taxon>Bacteria</taxon>
        <taxon>Bacillati</taxon>
        <taxon>Bacillota</taxon>
        <taxon>Clostridia</taxon>
        <taxon>Lachnospirales</taxon>
        <taxon>Lachnospiraceae</taxon>
        <taxon>Acetatifactor</taxon>
    </lineage>
</organism>
<dbReference type="PANTHER" id="PTHR45528">
    <property type="entry name" value="SENSOR HISTIDINE KINASE CPXA"/>
    <property type="match status" value="1"/>
</dbReference>
<dbReference type="Proteomes" id="UP000236311">
    <property type="component" value="Unassembled WGS sequence"/>
</dbReference>
<dbReference type="PROSITE" id="PS50109">
    <property type="entry name" value="HIS_KIN"/>
    <property type="match status" value="1"/>
</dbReference>
<evidence type="ECO:0000256" key="3">
    <source>
        <dbReference type="ARBA" id="ARBA00012438"/>
    </source>
</evidence>
<dbReference type="PROSITE" id="PS50885">
    <property type="entry name" value="HAMP"/>
    <property type="match status" value="1"/>
</dbReference>
<comment type="subcellular location">
    <subcellularLocation>
        <location evidence="2">Cell membrane</location>
        <topology evidence="2">Multi-pass membrane protein</topology>
    </subcellularLocation>
</comment>
<evidence type="ECO:0000313" key="17">
    <source>
        <dbReference type="EMBL" id="SOY29959.1"/>
    </source>
</evidence>
<evidence type="ECO:0000256" key="6">
    <source>
        <dbReference type="ARBA" id="ARBA00022679"/>
    </source>
</evidence>
<dbReference type="SMART" id="SM00388">
    <property type="entry name" value="HisKA"/>
    <property type="match status" value="1"/>
</dbReference>
<evidence type="ECO:0000256" key="10">
    <source>
        <dbReference type="ARBA" id="ARBA00022840"/>
    </source>
</evidence>
<keyword evidence="10" id="KW-0067">ATP-binding</keyword>
<reference evidence="17 18" key="1">
    <citation type="submission" date="2018-01" db="EMBL/GenBank/DDBJ databases">
        <authorList>
            <person name="Gaut B.S."/>
            <person name="Morton B.R."/>
            <person name="Clegg M.T."/>
            <person name="Duvall M.R."/>
        </authorList>
    </citation>
    <scope>NUCLEOTIDE SEQUENCE [LARGE SCALE GENOMIC DNA]</scope>
    <source>
        <strain evidence="17">GP69</strain>
    </source>
</reference>
<dbReference type="Pfam" id="PF00672">
    <property type="entry name" value="HAMP"/>
    <property type="match status" value="1"/>
</dbReference>
<dbReference type="Pfam" id="PF02518">
    <property type="entry name" value="HATPase_c"/>
    <property type="match status" value="1"/>
</dbReference>
<evidence type="ECO:0000256" key="7">
    <source>
        <dbReference type="ARBA" id="ARBA00022692"/>
    </source>
</evidence>
<evidence type="ECO:0000256" key="11">
    <source>
        <dbReference type="ARBA" id="ARBA00022989"/>
    </source>
</evidence>
<dbReference type="InterPro" id="IPR003660">
    <property type="entry name" value="HAMP_dom"/>
</dbReference>
<protein>
    <recommendedName>
        <fullName evidence="3">histidine kinase</fullName>
        <ecNumber evidence="3">2.7.13.3</ecNumber>
    </recommendedName>
</protein>
<dbReference type="GO" id="GO:0000155">
    <property type="term" value="F:phosphorelay sensor kinase activity"/>
    <property type="evidence" value="ECO:0007669"/>
    <property type="project" value="InterPro"/>
</dbReference>
<evidence type="ECO:0000256" key="12">
    <source>
        <dbReference type="ARBA" id="ARBA00023012"/>
    </source>
</evidence>
<keyword evidence="12" id="KW-0902">Two-component regulatory system</keyword>
<feature type="domain" description="HAMP" evidence="16">
    <location>
        <begin position="117"/>
        <end position="169"/>
    </location>
</feature>
<keyword evidence="7 14" id="KW-0812">Transmembrane</keyword>
<evidence type="ECO:0000256" key="13">
    <source>
        <dbReference type="ARBA" id="ARBA00023136"/>
    </source>
</evidence>
<dbReference type="AlphaFoldDB" id="A0A2K4ZHK5"/>
<evidence type="ECO:0000256" key="4">
    <source>
        <dbReference type="ARBA" id="ARBA00022475"/>
    </source>
</evidence>
<dbReference type="SMART" id="SM00304">
    <property type="entry name" value="HAMP"/>
    <property type="match status" value="1"/>
</dbReference>
<dbReference type="EMBL" id="OFSM01000013">
    <property type="protein sequence ID" value="SOY29959.1"/>
    <property type="molecule type" value="Genomic_DNA"/>
</dbReference>
<dbReference type="GO" id="GO:0005886">
    <property type="term" value="C:plasma membrane"/>
    <property type="evidence" value="ECO:0007669"/>
    <property type="project" value="UniProtKB-SubCell"/>
</dbReference>
<evidence type="ECO:0000259" key="15">
    <source>
        <dbReference type="PROSITE" id="PS50109"/>
    </source>
</evidence>
<evidence type="ECO:0000256" key="9">
    <source>
        <dbReference type="ARBA" id="ARBA00022777"/>
    </source>
</evidence>
<dbReference type="CDD" id="cd06225">
    <property type="entry name" value="HAMP"/>
    <property type="match status" value="1"/>
</dbReference>
<keyword evidence="6 17" id="KW-0808">Transferase</keyword>
<dbReference type="Gene3D" id="6.10.340.10">
    <property type="match status" value="1"/>
</dbReference>
<sequence length="393" mass="44163">MDKIERPGRNLSLRKSLIFYIVVFAVIAIILSVVTFSICGSIANKIKSSYPLTGEKYYLTNEQGEQLGNGAFIGDTTIPMSKQDERAIALLELIPIIVTPVYSALCIMAASLLFYRNKLKIPLAELRAASEKISNNDLNFSIEYDSKDELGQLCTSFEIMRTTLVGNFSEMWRQVEERKQLNAAFAHDLRTPLTVLKGYDEMLQTSEHSQTKEIAVTMGKHISRMETYVSSMSKLHRIEDTQPECKPILLQPFLSSLYESAKIVCAQNEKELRLQNEVSVSRLSLDSSFISQVCNNLISNAVRYAQTTVTLSFALKDNIFLLSVSDDGKGFDKNSLHKVTAPYFTEETDHSDHFGLGLYICKLLCEHHGGYLKIDNIPNGSKVSAFFESMPCR</sequence>
<comment type="catalytic activity">
    <reaction evidence="1">
        <text>ATP + protein L-histidine = ADP + protein N-phospho-L-histidine.</text>
        <dbReference type="EC" id="2.7.13.3"/>
    </reaction>
</comment>
<evidence type="ECO:0000256" key="5">
    <source>
        <dbReference type="ARBA" id="ARBA00022553"/>
    </source>
</evidence>
<dbReference type="SUPFAM" id="SSF158472">
    <property type="entry name" value="HAMP domain-like"/>
    <property type="match status" value="1"/>
</dbReference>
<evidence type="ECO:0000256" key="8">
    <source>
        <dbReference type="ARBA" id="ARBA00022741"/>
    </source>
</evidence>
<keyword evidence="5" id="KW-0597">Phosphoprotein</keyword>
<dbReference type="Gene3D" id="1.10.287.130">
    <property type="match status" value="1"/>
</dbReference>
<keyword evidence="11 14" id="KW-1133">Transmembrane helix</keyword>
<keyword evidence="13 14" id="KW-0472">Membrane</keyword>
<proteinExistence type="predicted"/>
<dbReference type="CDD" id="cd00082">
    <property type="entry name" value="HisKA"/>
    <property type="match status" value="1"/>
</dbReference>
<dbReference type="InterPro" id="IPR050398">
    <property type="entry name" value="HssS/ArlS-like"/>
</dbReference>
<dbReference type="Gene3D" id="3.30.565.10">
    <property type="entry name" value="Histidine kinase-like ATPase, C-terminal domain"/>
    <property type="match status" value="1"/>
</dbReference>
<feature type="transmembrane region" description="Helical" evidence="14">
    <location>
        <begin position="17"/>
        <end position="39"/>
    </location>
</feature>
<feature type="transmembrane region" description="Helical" evidence="14">
    <location>
        <begin position="90"/>
        <end position="115"/>
    </location>
</feature>
<evidence type="ECO:0000313" key="18">
    <source>
        <dbReference type="Proteomes" id="UP000236311"/>
    </source>
</evidence>
<dbReference type="OrthoDB" id="84942at2"/>
<dbReference type="InterPro" id="IPR036890">
    <property type="entry name" value="HATPase_C_sf"/>
</dbReference>
<dbReference type="SUPFAM" id="SSF55874">
    <property type="entry name" value="ATPase domain of HSP90 chaperone/DNA topoisomerase II/histidine kinase"/>
    <property type="match status" value="1"/>
</dbReference>
<evidence type="ECO:0000256" key="2">
    <source>
        <dbReference type="ARBA" id="ARBA00004651"/>
    </source>
</evidence>
<evidence type="ECO:0000256" key="14">
    <source>
        <dbReference type="SAM" id="Phobius"/>
    </source>
</evidence>
<dbReference type="SMART" id="SM00387">
    <property type="entry name" value="HATPase_c"/>
    <property type="match status" value="1"/>
</dbReference>
<dbReference type="InterPro" id="IPR003661">
    <property type="entry name" value="HisK_dim/P_dom"/>
</dbReference>